<proteinExistence type="predicted"/>
<dbReference type="Proteomes" id="UP000018934">
    <property type="component" value="Chromosome"/>
</dbReference>
<protein>
    <submittedName>
        <fullName evidence="1">Uncharacterized protein</fullName>
    </submittedName>
</protein>
<dbReference type="EMBL" id="CP007033">
    <property type="protein sequence ID" value="AHF11218.1"/>
    <property type="molecule type" value="Genomic_DNA"/>
</dbReference>
<sequence length="42" mass="4844">MKEVYKLLGFIRGAEMEELISNIVSISEPSSEIPSKKRYIRT</sequence>
<keyword evidence="2" id="KW-1185">Reference proteome</keyword>
<reference evidence="1 2" key="1">
    <citation type="journal article" date="2013" name="Stand. Genomic Sci.">
        <title>Complete genome sequence of Dehalobacter restrictus PER-K23(T.).</title>
        <authorList>
            <person name="Kruse T."/>
            <person name="Maillard J."/>
            <person name="Goodwin L."/>
            <person name="Woyke T."/>
            <person name="Teshima H."/>
            <person name="Bruce D."/>
            <person name="Detter C."/>
            <person name="Tapia R."/>
            <person name="Han C."/>
            <person name="Huntemann M."/>
            <person name="Wei C.L."/>
            <person name="Han J."/>
            <person name="Chen A."/>
            <person name="Kyrpides N."/>
            <person name="Szeto E."/>
            <person name="Markowitz V."/>
            <person name="Ivanova N."/>
            <person name="Pagani I."/>
            <person name="Pati A."/>
            <person name="Pitluck S."/>
            <person name="Nolan M."/>
            <person name="Holliger C."/>
            <person name="Smidt H."/>
        </authorList>
    </citation>
    <scope>NUCLEOTIDE SEQUENCE [LARGE SCALE GENOMIC DNA]</scope>
    <source>
        <strain evidence="2">DSM 9455</strain>
    </source>
</reference>
<name>A0ABN4BUZ0_DEHRP</name>
<gene>
    <name evidence="1" type="ORF">DEHRE_01680</name>
</gene>
<evidence type="ECO:0000313" key="2">
    <source>
        <dbReference type="Proteomes" id="UP000018934"/>
    </source>
</evidence>
<evidence type="ECO:0000313" key="1">
    <source>
        <dbReference type="EMBL" id="AHF11218.1"/>
    </source>
</evidence>
<organism evidence="1 2">
    <name type="scientific">Dehalobacter restrictus (strain DSM 9455 / PER-K23)</name>
    <dbReference type="NCBI Taxonomy" id="871738"/>
    <lineage>
        <taxon>Bacteria</taxon>
        <taxon>Bacillati</taxon>
        <taxon>Bacillota</taxon>
        <taxon>Clostridia</taxon>
        <taxon>Eubacteriales</taxon>
        <taxon>Desulfitobacteriaceae</taxon>
        <taxon>Dehalobacter</taxon>
    </lineage>
</organism>
<accession>A0ABN4BUZ0</accession>